<evidence type="ECO:0000259" key="9">
    <source>
        <dbReference type="PROSITE" id="PS51012"/>
    </source>
</evidence>
<sequence>MLFAVIKKELLLVSRDIHALLVLFLLPIVFILIMSLALQDRMSGESKDRPAVGLWMAADNRLNGELSQHFQQLEGVRVENFESPAELTRALQQGEIIGGVMLPTRFEKIIQSPVTEHSEKLRVLYAATLPGSMRRSILGAVRQALGAYQVNQLFKHDDLSESERQQRVDHLLGRSLVVTETYGTEKESQPNSVQQSVPAWLIFAMFFVVLPISTSLLTERQQGTLHRLQTLPVPRSYLLIGKLIPYLGINLIQAALMLLVGIHLVPLLTGEGLQLNGQSWLLLPLIVATSLSAISFALLIATQAKTTEQATTLGGISNLILAAIGGIMVPTFVMPELMQQIAALSPMNWALEGFFSILLRQGGWAMAGPEILKLLAFSGCLFLLSLHSYKGLTEIK</sequence>
<dbReference type="PANTHER" id="PTHR30294:SF38">
    <property type="entry name" value="TRANSPORT PERMEASE PROTEIN"/>
    <property type="match status" value="1"/>
</dbReference>
<dbReference type="InterPro" id="IPR047817">
    <property type="entry name" value="ABC2_TM_bact-type"/>
</dbReference>
<evidence type="ECO:0000256" key="5">
    <source>
        <dbReference type="ARBA" id="ARBA00022692"/>
    </source>
</evidence>
<feature type="transmembrane region" description="Helical" evidence="8">
    <location>
        <begin position="280"/>
        <end position="301"/>
    </location>
</feature>
<gene>
    <name evidence="10" type="ORF">A3196_02600</name>
</gene>
<comment type="caution">
    <text evidence="10">The sequence shown here is derived from an EMBL/GenBank/DDBJ whole genome shotgun (WGS) entry which is preliminary data.</text>
</comment>
<comment type="subcellular location">
    <subcellularLocation>
        <location evidence="1">Cell membrane</location>
        <topology evidence="1">Multi-pass membrane protein</topology>
    </subcellularLocation>
</comment>
<organism evidence="10 11">
    <name type="scientific">Candidatus Thiodiazotropha endoloripes</name>
    <dbReference type="NCBI Taxonomy" id="1818881"/>
    <lineage>
        <taxon>Bacteria</taxon>
        <taxon>Pseudomonadati</taxon>
        <taxon>Pseudomonadota</taxon>
        <taxon>Gammaproteobacteria</taxon>
        <taxon>Chromatiales</taxon>
        <taxon>Sedimenticolaceae</taxon>
        <taxon>Candidatus Thiodiazotropha</taxon>
    </lineage>
</organism>
<evidence type="ECO:0000256" key="6">
    <source>
        <dbReference type="ARBA" id="ARBA00022989"/>
    </source>
</evidence>
<protein>
    <recommendedName>
        <fullName evidence="9">ABC transmembrane type-2 domain-containing protein</fullName>
    </recommendedName>
</protein>
<proteinExistence type="inferred from homology"/>
<keyword evidence="11" id="KW-1185">Reference proteome</keyword>
<dbReference type="STRING" id="1818881.A3196_02600"/>
<dbReference type="PANTHER" id="PTHR30294">
    <property type="entry name" value="MEMBRANE COMPONENT OF ABC TRANSPORTER YHHJ-RELATED"/>
    <property type="match status" value="1"/>
</dbReference>
<dbReference type="GO" id="GO:0140359">
    <property type="term" value="F:ABC-type transporter activity"/>
    <property type="evidence" value="ECO:0007669"/>
    <property type="project" value="InterPro"/>
</dbReference>
<dbReference type="Pfam" id="PF12698">
    <property type="entry name" value="ABC2_membrane_3"/>
    <property type="match status" value="1"/>
</dbReference>
<evidence type="ECO:0000256" key="4">
    <source>
        <dbReference type="ARBA" id="ARBA00022475"/>
    </source>
</evidence>
<keyword evidence="5 8" id="KW-0812">Transmembrane</keyword>
<feature type="transmembrane region" description="Helical" evidence="8">
    <location>
        <begin position="20"/>
        <end position="38"/>
    </location>
</feature>
<feature type="domain" description="ABC transmembrane type-2" evidence="9">
    <location>
        <begin position="162"/>
        <end position="392"/>
    </location>
</feature>
<dbReference type="GO" id="GO:0005886">
    <property type="term" value="C:plasma membrane"/>
    <property type="evidence" value="ECO:0007669"/>
    <property type="project" value="UniProtKB-SubCell"/>
</dbReference>
<feature type="transmembrane region" description="Helical" evidence="8">
    <location>
        <begin position="197"/>
        <end position="217"/>
    </location>
</feature>
<dbReference type="InterPro" id="IPR051449">
    <property type="entry name" value="ABC-2_transporter_component"/>
</dbReference>
<name>A0A1E2ULW8_9GAMM</name>
<keyword evidence="4" id="KW-1003">Cell membrane</keyword>
<evidence type="ECO:0000256" key="1">
    <source>
        <dbReference type="ARBA" id="ARBA00004651"/>
    </source>
</evidence>
<evidence type="ECO:0000256" key="7">
    <source>
        <dbReference type="ARBA" id="ARBA00023136"/>
    </source>
</evidence>
<feature type="transmembrane region" description="Helical" evidence="8">
    <location>
        <begin position="237"/>
        <end position="260"/>
    </location>
</feature>
<keyword evidence="7 8" id="KW-0472">Membrane</keyword>
<evidence type="ECO:0000256" key="3">
    <source>
        <dbReference type="ARBA" id="ARBA00022448"/>
    </source>
</evidence>
<dbReference type="InterPro" id="IPR013525">
    <property type="entry name" value="ABC2_TM"/>
</dbReference>
<keyword evidence="6 8" id="KW-1133">Transmembrane helix</keyword>
<evidence type="ECO:0000256" key="8">
    <source>
        <dbReference type="SAM" id="Phobius"/>
    </source>
</evidence>
<feature type="transmembrane region" description="Helical" evidence="8">
    <location>
        <begin position="371"/>
        <end position="389"/>
    </location>
</feature>
<dbReference type="Proteomes" id="UP000094849">
    <property type="component" value="Unassembled WGS sequence"/>
</dbReference>
<keyword evidence="3" id="KW-0813">Transport</keyword>
<dbReference type="RefSeq" id="WP_069024096.1">
    <property type="nucleotide sequence ID" value="NZ_LVJZ01000003.1"/>
</dbReference>
<evidence type="ECO:0000313" key="10">
    <source>
        <dbReference type="EMBL" id="ODB95738.1"/>
    </source>
</evidence>
<comment type="similarity">
    <text evidence="2">Belongs to the ABC-2 integral membrane protein family.</text>
</comment>
<dbReference type="AlphaFoldDB" id="A0A1E2ULW8"/>
<evidence type="ECO:0000256" key="2">
    <source>
        <dbReference type="ARBA" id="ARBA00007783"/>
    </source>
</evidence>
<accession>A0A1E2ULW8</accession>
<feature type="transmembrane region" description="Helical" evidence="8">
    <location>
        <begin position="313"/>
        <end position="334"/>
    </location>
</feature>
<evidence type="ECO:0000313" key="11">
    <source>
        <dbReference type="Proteomes" id="UP000094849"/>
    </source>
</evidence>
<dbReference type="EMBL" id="LVJZ01000003">
    <property type="protein sequence ID" value="ODB95738.1"/>
    <property type="molecule type" value="Genomic_DNA"/>
</dbReference>
<dbReference type="PROSITE" id="PS51012">
    <property type="entry name" value="ABC_TM2"/>
    <property type="match status" value="1"/>
</dbReference>
<reference evidence="10 11" key="1">
    <citation type="submission" date="2016-03" db="EMBL/GenBank/DDBJ databases">
        <title>Chemosynthetic sulphur-oxidizing symbionts of marine invertebrate animals are capable of nitrogen fixation.</title>
        <authorList>
            <person name="Petersen J.M."/>
            <person name="Kemper A."/>
            <person name="Gruber-Vodicka H."/>
            <person name="Cardini U."/>
            <person name="Geest Mvander."/>
            <person name="Kleiner M."/>
            <person name="Bulgheresi S."/>
            <person name="Fussmann M."/>
            <person name="Herbold C."/>
            <person name="Seah B.K.B."/>
            <person name="Antony C.Paul."/>
            <person name="Liu D."/>
            <person name="Belitz A."/>
            <person name="Weber M."/>
        </authorList>
    </citation>
    <scope>NUCLEOTIDE SEQUENCE [LARGE SCALE GENOMIC DNA]</scope>
    <source>
        <strain evidence="10">G_D</strain>
    </source>
</reference>